<comment type="caution">
    <text evidence="1">The sequence shown here is derived from an EMBL/GenBank/DDBJ whole genome shotgun (WGS) entry which is preliminary data.</text>
</comment>
<gene>
    <name evidence="1" type="ORF">O181_059035</name>
</gene>
<dbReference type="AlphaFoldDB" id="A0A9Q3EHP3"/>
<reference evidence="1" key="1">
    <citation type="submission" date="2021-03" db="EMBL/GenBank/DDBJ databases">
        <title>Draft genome sequence of rust myrtle Austropuccinia psidii MF-1, a brazilian biotype.</title>
        <authorList>
            <person name="Quecine M.C."/>
            <person name="Pachon D.M.R."/>
            <person name="Bonatelli M.L."/>
            <person name="Correr F.H."/>
            <person name="Franceschini L.M."/>
            <person name="Leite T.F."/>
            <person name="Margarido G.R.A."/>
            <person name="Almeida C.A."/>
            <person name="Ferrarezi J.A."/>
            <person name="Labate C.A."/>
        </authorList>
    </citation>
    <scope>NUCLEOTIDE SEQUENCE</scope>
    <source>
        <strain evidence="1">MF-1</strain>
    </source>
</reference>
<name>A0A9Q3EHP3_9BASI</name>
<proteinExistence type="predicted"/>
<dbReference type="EMBL" id="AVOT02027314">
    <property type="protein sequence ID" value="MBW0519320.1"/>
    <property type="molecule type" value="Genomic_DNA"/>
</dbReference>
<sequence length="206" mass="23359">MHSHPHPDPIYQVKYLMIRWSLHSCIPYTSRSSTIFEHLQLEPLIENYICCPKFLILSGLTESVTTDQPHCQRHNAPNEHDPPCTQSLGQFIHLVEPQTQNTTNIKENSSQQNISFIYHSKIGFPVLSSRLALWNFCININNPKNLKVPPNLKSGMDCSGEASLAPEISMTPHSCPFPVHWPSKSIFTGLMHMESQAAWPELDLSC</sequence>
<protein>
    <submittedName>
        <fullName evidence="1">Uncharacterized protein</fullName>
    </submittedName>
</protein>
<evidence type="ECO:0000313" key="2">
    <source>
        <dbReference type="Proteomes" id="UP000765509"/>
    </source>
</evidence>
<keyword evidence="2" id="KW-1185">Reference proteome</keyword>
<dbReference type="Proteomes" id="UP000765509">
    <property type="component" value="Unassembled WGS sequence"/>
</dbReference>
<evidence type="ECO:0000313" key="1">
    <source>
        <dbReference type="EMBL" id="MBW0519320.1"/>
    </source>
</evidence>
<organism evidence="1 2">
    <name type="scientific">Austropuccinia psidii MF-1</name>
    <dbReference type="NCBI Taxonomy" id="1389203"/>
    <lineage>
        <taxon>Eukaryota</taxon>
        <taxon>Fungi</taxon>
        <taxon>Dikarya</taxon>
        <taxon>Basidiomycota</taxon>
        <taxon>Pucciniomycotina</taxon>
        <taxon>Pucciniomycetes</taxon>
        <taxon>Pucciniales</taxon>
        <taxon>Sphaerophragmiaceae</taxon>
        <taxon>Austropuccinia</taxon>
    </lineage>
</organism>
<accession>A0A9Q3EHP3</accession>